<organism evidence="2 3">
    <name type="scientific">Faecalibacterium prausnitzii</name>
    <dbReference type="NCBI Taxonomy" id="853"/>
    <lineage>
        <taxon>Bacteria</taxon>
        <taxon>Bacillati</taxon>
        <taxon>Bacillota</taxon>
        <taxon>Clostridia</taxon>
        <taxon>Eubacteriales</taxon>
        <taxon>Oscillospiraceae</taxon>
        <taxon>Faecalibacterium</taxon>
    </lineage>
</organism>
<feature type="domain" description="PLD phosphodiesterase" evidence="1">
    <location>
        <begin position="150"/>
        <end position="177"/>
    </location>
</feature>
<evidence type="ECO:0000259" key="1">
    <source>
        <dbReference type="PROSITE" id="PS50035"/>
    </source>
</evidence>
<dbReference type="InterPro" id="IPR025202">
    <property type="entry name" value="PLD-like_dom"/>
</dbReference>
<dbReference type="CDD" id="cd09132">
    <property type="entry name" value="PLDc_unchar4"/>
    <property type="match status" value="1"/>
</dbReference>
<accession>A0A3E2VYJ7</accession>
<dbReference type="SUPFAM" id="SSF56024">
    <property type="entry name" value="Phospholipase D/nuclease"/>
    <property type="match status" value="1"/>
</dbReference>
<evidence type="ECO:0000313" key="3">
    <source>
        <dbReference type="Proteomes" id="UP000260733"/>
    </source>
</evidence>
<sequence>MSLDILLNKILTDAISGGNESIRAIQKRYPSLSEKEAHEILAMVSATAQSNDDSAELVVTAPPSFALKTKPTKVTVREMLMGARKSILITGYSLSDYFAELVDCVIQKSQEGVLVKFFVNDIESQKAFDRLCCYKGKFLRIYNYPKQEDKMSALHAKVISVDQTDTLITSANLSYHGQEGNIELGARIHSKELAKQVEDIFTSLVFKRIFVEL</sequence>
<dbReference type="Pfam" id="PF13091">
    <property type="entry name" value="PLDc_2"/>
    <property type="match status" value="1"/>
</dbReference>
<dbReference type="GO" id="GO:0003824">
    <property type="term" value="F:catalytic activity"/>
    <property type="evidence" value="ECO:0007669"/>
    <property type="project" value="InterPro"/>
</dbReference>
<name>A0A3E2VYJ7_9FIRM</name>
<dbReference type="Gene3D" id="3.30.870.10">
    <property type="entry name" value="Endonuclease Chain A"/>
    <property type="match status" value="1"/>
</dbReference>
<gene>
    <name evidence="2" type="ORF">DW855_12540</name>
</gene>
<dbReference type="InterPro" id="IPR001736">
    <property type="entry name" value="PLipase_D/transphosphatidylase"/>
</dbReference>
<dbReference type="Proteomes" id="UP000260733">
    <property type="component" value="Unassembled WGS sequence"/>
</dbReference>
<proteinExistence type="predicted"/>
<dbReference type="EMBL" id="QVFB01000023">
    <property type="protein sequence ID" value="RGC15977.1"/>
    <property type="molecule type" value="Genomic_DNA"/>
</dbReference>
<reference evidence="2 3" key="1">
    <citation type="submission" date="2018-08" db="EMBL/GenBank/DDBJ databases">
        <title>A genome reference for cultivated species of the human gut microbiota.</title>
        <authorList>
            <person name="Zou Y."/>
            <person name="Xue W."/>
            <person name="Luo G."/>
        </authorList>
    </citation>
    <scope>NUCLEOTIDE SEQUENCE [LARGE SCALE GENOMIC DNA]</scope>
    <source>
        <strain evidence="2 3">AM37-13AC</strain>
    </source>
</reference>
<dbReference type="AlphaFoldDB" id="A0A3E2VYJ7"/>
<comment type="caution">
    <text evidence="2">The sequence shown here is derived from an EMBL/GenBank/DDBJ whole genome shotgun (WGS) entry which is preliminary data.</text>
</comment>
<dbReference type="GO" id="GO:0006793">
    <property type="term" value="P:phosphorus metabolic process"/>
    <property type="evidence" value="ECO:0007669"/>
    <property type="project" value="UniProtKB-ARBA"/>
</dbReference>
<dbReference type="PROSITE" id="PS50035">
    <property type="entry name" value="PLD"/>
    <property type="match status" value="1"/>
</dbReference>
<evidence type="ECO:0000313" key="2">
    <source>
        <dbReference type="EMBL" id="RGC15977.1"/>
    </source>
</evidence>
<protein>
    <submittedName>
        <fullName evidence="2">Phospholipase</fullName>
    </submittedName>
</protein>